<dbReference type="OrthoDB" id="9786134at2"/>
<dbReference type="PANTHER" id="PTHR42815">
    <property type="entry name" value="FAD-BINDING, PUTATIVE (AFU_ORTHOLOGUE AFUA_6G07600)-RELATED"/>
    <property type="match status" value="1"/>
</dbReference>
<dbReference type="Gene3D" id="2.30.110.10">
    <property type="entry name" value="Electron Transport, Fmn-binding Protein, Chain A"/>
    <property type="match status" value="1"/>
</dbReference>
<dbReference type="SUPFAM" id="SSF50475">
    <property type="entry name" value="FMN-binding split barrel"/>
    <property type="match status" value="1"/>
</dbReference>
<evidence type="ECO:0000259" key="2">
    <source>
        <dbReference type="Pfam" id="PF01243"/>
    </source>
</evidence>
<proteinExistence type="predicted"/>
<evidence type="ECO:0000313" key="3">
    <source>
        <dbReference type="EMBL" id="TDQ86376.1"/>
    </source>
</evidence>
<keyword evidence="4" id="KW-1185">Reference proteome</keyword>
<dbReference type="EMBL" id="SNYW01000001">
    <property type="protein sequence ID" value="TDQ86376.1"/>
    <property type="molecule type" value="Genomic_DNA"/>
</dbReference>
<reference evidence="3 4" key="1">
    <citation type="submission" date="2019-03" db="EMBL/GenBank/DDBJ databases">
        <title>Genomic Encyclopedia of Type Strains, Phase III (KMG-III): the genomes of soil and plant-associated and newly described type strains.</title>
        <authorList>
            <person name="Whitman W."/>
        </authorList>
    </citation>
    <scope>NUCLEOTIDE SEQUENCE [LARGE SCALE GENOMIC DNA]</scope>
    <source>
        <strain evidence="3 4">CGMCC 1.7660</strain>
    </source>
</reference>
<sequence>MTNITATPALPWHEGEISLQRDAGVAERMAEVGRRVIRDWMPDQHRAFFAQLPFVVLGSVDPAGDAWATLRANMPGFMHSPTPTSLEVNLARDPGDPAEAGLEDGDAVGLLGIELHTRRRNRANGTVRRVDENGFTLAVEQSFGNCPQYIQMRRFDFTRAPDRLQPTESVQQLDPRDDRARKMIATADTFFVASYADRPDGTRQVDVSHRGGKPGFVHISEAGVLTVPDFAGNLFFNTLGNFRINPRAGLVFVDFATGDLLQITGIPEVILDGPEIAAFRGAERFWRVTPTRILYRPAALPLRWTDEPDGASPRSLATGDWAALTP</sequence>
<accession>A0A4R6WSZ6</accession>
<dbReference type="RefSeq" id="WP_133611493.1">
    <property type="nucleotide sequence ID" value="NZ_SNYW01000001.1"/>
</dbReference>
<evidence type="ECO:0000256" key="1">
    <source>
        <dbReference type="SAM" id="MobiDB-lite"/>
    </source>
</evidence>
<dbReference type="Pfam" id="PF01243">
    <property type="entry name" value="PNPOx_N"/>
    <property type="match status" value="1"/>
</dbReference>
<dbReference type="InterPro" id="IPR011576">
    <property type="entry name" value="Pyridox_Oxase_N"/>
</dbReference>
<organism evidence="3 4">
    <name type="scientific">Dongia mobilis</name>
    <dbReference type="NCBI Taxonomy" id="578943"/>
    <lineage>
        <taxon>Bacteria</taxon>
        <taxon>Pseudomonadati</taxon>
        <taxon>Pseudomonadota</taxon>
        <taxon>Alphaproteobacteria</taxon>
        <taxon>Rhodospirillales</taxon>
        <taxon>Dongiaceae</taxon>
        <taxon>Dongia</taxon>
    </lineage>
</organism>
<comment type="caution">
    <text evidence="3">The sequence shown here is derived from an EMBL/GenBank/DDBJ whole genome shotgun (WGS) entry which is preliminary data.</text>
</comment>
<dbReference type="AlphaFoldDB" id="A0A4R6WSZ6"/>
<evidence type="ECO:0000313" key="4">
    <source>
        <dbReference type="Proteomes" id="UP000295783"/>
    </source>
</evidence>
<dbReference type="Proteomes" id="UP000295783">
    <property type="component" value="Unassembled WGS sequence"/>
</dbReference>
<protein>
    <recommendedName>
        <fullName evidence="2">Pyridoxamine 5'-phosphate oxidase N-terminal domain-containing protein</fullName>
    </recommendedName>
</protein>
<dbReference type="PANTHER" id="PTHR42815:SF2">
    <property type="entry name" value="FAD-BINDING, PUTATIVE (AFU_ORTHOLOGUE AFUA_6G07600)-RELATED"/>
    <property type="match status" value="1"/>
</dbReference>
<feature type="domain" description="Pyridoxamine 5'-phosphate oxidase N-terminal" evidence="2">
    <location>
        <begin position="41"/>
        <end position="155"/>
    </location>
</feature>
<feature type="region of interest" description="Disordered" evidence="1">
    <location>
        <begin position="306"/>
        <end position="326"/>
    </location>
</feature>
<dbReference type="InterPro" id="IPR012349">
    <property type="entry name" value="Split_barrel_FMN-bd"/>
</dbReference>
<gene>
    <name evidence="3" type="ORF">A8950_0067</name>
</gene>
<name>A0A4R6WSZ6_9PROT</name>